<dbReference type="AlphaFoldDB" id="A0A6I4IWT7"/>
<dbReference type="GO" id="GO:0019825">
    <property type="term" value="F:oxygen binding"/>
    <property type="evidence" value="ECO:0007669"/>
    <property type="project" value="InterPro"/>
</dbReference>
<dbReference type="Gene3D" id="1.10.490.10">
    <property type="entry name" value="Globins"/>
    <property type="match status" value="1"/>
</dbReference>
<dbReference type="InterPro" id="IPR012292">
    <property type="entry name" value="Globin/Proto"/>
</dbReference>
<dbReference type="SUPFAM" id="SSF46458">
    <property type="entry name" value="Globin-like"/>
    <property type="match status" value="1"/>
</dbReference>
<keyword evidence="2" id="KW-1185">Reference proteome</keyword>
<dbReference type="EMBL" id="WQMS01000001">
    <property type="protein sequence ID" value="MVO76544.1"/>
    <property type="molecule type" value="Genomic_DNA"/>
</dbReference>
<dbReference type="CDD" id="cd08916">
    <property type="entry name" value="TrHb3_P"/>
    <property type="match status" value="1"/>
</dbReference>
<comment type="caution">
    <text evidence="1">The sequence shown here is derived from an EMBL/GenBank/DDBJ whole genome shotgun (WGS) entry which is preliminary data.</text>
</comment>
<sequence>MDEFITEESLAELIPAFYARVRQDALIGPLFNEAIHDWPEHLGKLTAFWSSVMLTSGRYKGSPMVAHLRHIESIKPAMFQRWLEIWAETTAELMPPEAAAALQAKAARIGESLQLGLSFHAQRVA</sequence>
<accession>A0A6I4IWT7</accession>
<reference evidence="1 2" key="1">
    <citation type="submission" date="2019-12" db="EMBL/GenBank/DDBJ databases">
        <authorList>
            <person name="Huq M.A."/>
        </authorList>
    </citation>
    <scope>NUCLEOTIDE SEQUENCE [LARGE SCALE GENOMIC DNA]</scope>
    <source>
        <strain evidence="1 2">MAH-20</strain>
    </source>
</reference>
<name>A0A6I4IWT7_9SPHN</name>
<evidence type="ECO:0000313" key="1">
    <source>
        <dbReference type="EMBL" id="MVO76544.1"/>
    </source>
</evidence>
<gene>
    <name evidence="1" type="ORF">GON01_01135</name>
</gene>
<protein>
    <submittedName>
        <fullName evidence="1">Preprotein translocase subunit TatC</fullName>
    </submittedName>
</protein>
<proteinExistence type="predicted"/>
<dbReference type="Proteomes" id="UP000441389">
    <property type="component" value="Unassembled WGS sequence"/>
</dbReference>
<dbReference type="RefSeq" id="WP_157025194.1">
    <property type="nucleotide sequence ID" value="NZ_WQMS01000001.1"/>
</dbReference>
<dbReference type="InterPro" id="IPR009050">
    <property type="entry name" value="Globin-like_sf"/>
</dbReference>
<dbReference type="GO" id="GO:0020037">
    <property type="term" value="F:heme binding"/>
    <property type="evidence" value="ECO:0007669"/>
    <property type="project" value="InterPro"/>
</dbReference>
<organism evidence="1 2">
    <name type="scientific">Sphingomonas horti</name>
    <dbReference type="NCBI Taxonomy" id="2682842"/>
    <lineage>
        <taxon>Bacteria</taxon>
        <taxon>Pseudomonadati</taxon>
        <taxon>Pseudomonadota</taxon>
        <taxon>Alphaproteobacteria</taxon>
        <taxon>Sphingomonadales</taxon>
        <taxon>Sphingomonadaceae</taxon>
        <taxon>Sphingomonas</taxon>
    </lineage>
</organism>
<evidence type="ECO:0000313" key="2">
    <source>
        <dbReference type="Proteomes" id="UP000441389"/>
    </source>
</evidence>